<dbReference type="SUPFAM" id="SSF53756">
    <property type="entry name" value="UDP-Glycosyltransferase/glycogen phosphorylase"/>
    <property type="match status" value="1"/>
</dbReference>
<evidence type="ECO:0000313" key="4">
    <source>
        <dbReference type="Proteomes" id="UP000051789"/>
    </source>
</evidence>
<dbReference type="InterPro" id="IPR050194">
    <property type="entry name" value="Glycosyltransferase_grp1"/>
</dbReference>
<dbReference type="AlphaFoldDB" id="A0A0R2C3B5"/>
<evidence type="ECO:0000313" key="3">
    <source>
        <dbReference type="EMBL" id="KRM86367.1"/>
    </source>
</evidence>
<proteinExistence type="predicted"/>
<accession>A0A0R2C3B5</accession>
<feature type="domain" description="Glycosyltransferase subfamily 4-like N-terminal" evidence="2">
    <location>
        <begin position="14"/>
        <end position="183"/>
    </location>
</feature>
<dbReference type="OrthoDB" id="9802525at2"/>
<dbReference type="GO" id="GO:0016758">
    <property type="term" value="F:hexosyltransferase activity"/>
    <property type="evidence" value="ECO:0007669"/>
    <property type="project" value="TreeGrafter"/>
</dbReference>
<gene>
    <name evidence="3" type="ORF">FD19_GL000814</name>
</gene>
<dbReference type="STRING" id="1423810.FD19_GL000814"/>
<dbReference type="Gene3D" id="3.40.50.2000">
    <property type="entry name" value="Glycogen Phosphorylase B"/>
    <property type="match status" value="2"/>
</dbReference>
<name>A0A0R2C3B5_9LACO</name>
<reference evidence="3 4" key="1">
    <citation type="journal article" date="2015" name="Genome Announc.">
        <title>Expanding the biotechnology potential of lactobacilli through comparative genomics of 213 strains and associated genera.</title>
        <authorList>
            <person name="Sun Z."/>
            <person name="Harris H.M."/>
            <person name="McCann A."/>
            <person name="Guo C."/>
            <person name="Argimon S."/>
            <person name="Zhang W."/>
            <person name="Yang X."/>
            <person name="Jeffery I.B."/>
            <person name="Cooney J.C."/>
            <person name="Kagawa T.F."/>
            <person name="Liu W."/>
            <person name="Song Y."/>
            <person name="Salvetti E."/>
            <person name="Wrobel A."/>
            <person name="Rasinkangas P."/>
            <person name="Parkhill J."/>
            <person name="Rea M.C."/>
            <person name="O'Sullivan O."/>
            <person name="Ritari J."/>
            <person name="Douillard F.P."/>
            <person name="Paul Ross R."/>
            <person name="Yang R."/>
            <person name="Briner A.E."/>
            <person name="Felis G.E."/>
            <person name="de Vos W.M."/>
            <person name="Barrangou R."/>
            <person name="Klaenhammer T.R."/>
            <person name="Caufield P.W."/>
            <person name="Cui Y."/>
            <person name="Zhang H."/>
            <person name="O'Toole P.W."/>
        </authorList>
    </citation>
    <scope>NUCLEOTIDE SEQUENCE [LARGE SCALE GENOMIC DNA]</scope>
    <source>
        <strain evidence="3 4">DSM 22698</strain>
    </source>
</reference>
<keyword evidence="4" id="KW-1185">Reference proteome</keyword>
<evidence type="ECO:0000259" key="2">
    <source>
        <dbReference type="Pfam" id="PF13439"/>
    </source>
</evidence>
<dbReference type="PATRIC" id="fig|1423810.4.peg.842"/>
<dbReference type="FunFam" id="3.40.50.2000:FF:000136">
    <property type="entry name" value="Glycosyl transferase, group 1"/>
    <property type="match status" value="1"/>
</dbReference>
<evidence type="ECO:0000259" key="1">
    <source>
        <dbReference type="Pfam" id="PF00534"/>
    </source>
</evidence>
<keyword evidence="3" id="KW-0808">Transferase</keyword>
<dbReference type="RefSeq" id="WP_054751017.1">
    <property type="nucleotide sequence ID" value="NZ_AYZK01000013.1"/>
</dbReference>
<dbReference type="InterPro" id="IPR001296">
    <property type="entry name" value="Glyco_trans_1"/>
</dbReference>
<dbReference type="InterPro" id="IPR028098">
    <property type="entry name" value="Glyco_trans_4-like_N"/>
</dbReference>
<feature type="domain" description="Glycosyl transferase family 1" evidence="1">
    <location>
        <begin position="196"/>
        <end position="329"/>
    </location>
</feature>
<protein>
    <submittedName>
        <fullName evidence="3">Glycosyltransferase</fullName>
    </submittedName>
</protein>
<dbReference type="PANTHER" id="PTHR45947:SF3">
    <property type="entry name" value="SULFOQUINOVOSYL TRANSFERASE SQD2"/>
    <property type="match status" value="1"/>
</dbReference>
<dbReference type="Pfam" id="PF13439">
    <property type="entry name" value="Glyco_transf_4"/>
    <property type="match status" value="1"/>
</dbReference>
<dbReference type="EMBL" id="AYZK01000013">
    <property type="protein sequence ID" value="KRM86367.1"/>
    <property type="molecule type" value="Genomic_DNA"/>
</dbReference>
<dbReference type="PANTHER" id="PTHR45947">
    <property type="entry name" value="SULFOQUINOVOSYL TRANSFERASE SQD2"/>
    <property type="match status" value="1"/>
</dbReference>
<dbReference type="CDD" id="cd03817">
    <property type="entry name" value="GT4_UGDG-like"/>
    <property type="match status" value="1"/>
</dbReference>
<dbReference type="Proteomes" id="UP000051789">
    <property type="component" value="Unassembled WGS sequence"/>
</dbReference>
<organism evidence="3 4">
    <name type="scientific">Lacticaseibacillus thailandensis DSM 22698 = JCM 13996</name>
    <dbReference type="NCBI Taxonomy" id="1423810"/>
    <lineage>
        <taxon>Bacteria</taxon>
        <taxon>Bacillati</taxon>
        <taxon>Bacillota</taxon>
        <taxon>Bacilli</taxon>
        <taxon>Lactobacillales</taxon>
        <taxon>Lactobacillaceae</taxon>
        <taxon>Lacticaseibacillus</taxon>
    </lineage>
</organism>
<comment type="caution">
    <text evidence="3">The sequence shown here is derived from an EMBL/GenBank/DDBJ whole genome shotgun (WGS) entry which is preliminary data.</text>
</comment>
<dbReference type="Pfam" id="PF00534">
    <property type="entry name" value="Glycos_transf_1"/>
    <property type="match status" value="1"/>
</dbReference>
<sequence length="405" mass="45683">MNIGIFTDTYFPQVSGVATSIKTLKDDLERKGHSVYIFTTTDPKVPEGTEEPNIFRFTSVPFVSFTDRRIAVRGLFHALQVAKKLRLDIVHTQTEFALGYIGKFVARNLKIPVVHTYHTMYEDYLHYVMNGHLLRPYHVKQISRAFLHNDSGVVAPSERVQNTLERYGISAPIRIIPTGIDLSQYQRAPQRDVRGELGLNDVPVLVSISRVAYEKRIDRVIDAMPRILRQHPDAVLLVVGDGPARESLEEQAETLELGDSVRFLGEVNHEQVADYYRAGDIFVSASDSEAQGLTYIEAMASGIKVLALQGDYTNALLDDPTIGRTFKNPSEMAAQVVDYFDHPDAYRGDDARNAKLQAVSADEFGNRILQFYQDATVYYQTAIAGHETRGPIRLHRVRRRNSIND</sequence>